<dbReference type="EMBL" id="BMZQ01000001">
    <property type="protein sequence ID" value="GHD07807.1"/>
    <property type="molecule type" value="Genomic_DNA"/>
</dbReference>
<name>A0A8J3DMT3_9HYPH</name>
<organism evidence="2 3">
    <name type="scientific">Tianweitania populi</name>
    <dbReference type="NCBI Taxonomy" id="1607949"/>
    <lineage>
        <taxon>Bacteria</taxon>
        <taxon>Pseudomonadati</taxon>
        <taxon>Pseudomonadota</taxon>
        <taxon>Alphaproteobacteria</taxon>
        <taxon>Hyphomicrobiales</taxon>
        <taxon>Phyllobacteriaceae</taxon>
        <taxon>Tianweitania</taxon>
    </lineage>
</organism>
<dbReference type="RefSeq" id="WP_189501584.1">
    <property type="nucleotide sequence ID" value="NZ_BMZQ01000001.1"/>
</dbReference>
<reference evidence="2" key="2">
    <citation type="submission" date="2020-09" db="EMBL/GenBank/DDBJ databases">
        <authorList>
            <person name="Sun Q."/>
            <person name="Kim S."/>
        </authorList>
    </citation>
    <scope>NUCLEOTIDE SEQUENCE</scope>
    <source>
        <strain evidence="2">KCTC 42249</strain>
    </source>
</reference>
<reference evidence="2" key="1">
    <citation type="journal article" date="2014" name="Int. J. Syst. Evol. Microbiol.">
        <title>Complete genome sequence of Corynebacterium casei LMG S-19264T (=DSM 44701T), isolated from a smear-ripened cheese.</title>
        <authorList>
            <consortium name="US DOE Joint Genome Institute (JGI-PGF)"/>
            <person name="Walter F."/>
            <person name="Albersmeier A."/>
            <person name="Kalinowski J."/>
            <person name="Ruckert C."/>
        </authorList>
    </citation>
    <scope>NUCLEOTIDE SEQUENCE</scope>
    <source>
        <strain evidence="2">KCTC 42249</strain>
    </source>
</reference>
<evidence type="ECO:0000256" key="1">
    <source>
        <dbReference type="SAM" id="MobiDB-lite"/>
    </source>
</evidence>
<evidence type="ECO:0000313" key="2">
    <source>
        <dbReference type="EMBL" id="GHD07807.1"/>
    </source>
</evidence>
<sequence length="148" mass="15405">MTKQGAMFGQSSGEVLDLAAKSAASMTAASMLGVSMMTQAMGLWMGSVARLMEQAQKPAQVAEPDAAAKPASHETAVTAPKMPDDLKKISGIGPKMEQVLNKRGIATYADVAALNDDDVAGLEQSLGIEDRIGRDNWIAQASRLAAGN</sequence>
<dbReference type="Gene3D" id="1.10.150.20">
    <property type="entry name" value="5' to 3' exonuclease, C-terminal subdomain"/>
    <property type="match status" value="1"/>
</dbReference>
<evidence type="ECO:0008006" key="4">
    <source>
        <dbReference type="Google" id="ProtNLM"/>
    </source>
</evidence>
<feature type="region of interest" description="Disordered" evidence="1">
    <location>
        <begin position="56"/>
        <end position="85"/>
    </location>
</feature>
<dbReference type="AlphaFoldDB" id="A0A8J3DMT3"/>
<dbReference type="Pfam" id="PF14520">
    <property type="entry name" value="HHH_5"/>
    <property type="match status" value="1"/>
</dbReference>
<comment type="caution">
    <text evidence="2">The sequence shown here is derived from an EMBL/GenBank/DDBJ whole genome shotgun (WGS) entry which is preliminary data.</text>
</comment>
<protein>
    <recommendedName>
        <fullName evidence="4">Helix-hairpin-helix domain-containing protein</fullName>
    </recommendedName>
</protein>
<accession>A0A8J3DMT3</accession>
<keyword evidence="3" id="KW-1185">Reference proteome</keyword>
<proteinExistence type="predicted"/>
<evidence type="ECO:0000313" key="3">
    <source>
        <dbReference type="Proteomes" id="UP000630142"/>
    </source>
</evidence>
<gene>
    <name evidence="2" type="ORF">GCM10016234_06650</name>
</gene>
<dbReference type="Proteomes" id="UP000630142">
    <property type="component" value="Unassembled WGS sequence"/>
</dbReference>